<dbReference type="GO" id="GO:0046872">
    <property type="term" value="F:metal ion binding"/>
    <property type="evidence" value="ECO:0007669"/>
    <property type="project" value="UniProtKB-KW"/>
</dbReference>
<evidence type="ECO:0000256" key="3">
    <source>
        <dbReference type="SAM" id="Phobius"/>
    </source>
</evidence>
<dbReference type="InterPro" id="IPR004843">
    <property type="entry name" value="Calcineurin-like_PHP"/>
</dbReference>
<proteinExistence type="predicted"/>
<reference evidence="6" key="1">
    <citation type="journal article" date="2016" name="Genome Announc.">
        <title>Complete genome sequence of Alkaliphilus metalliredigens strain QYMF, an alkaliphilic and metal-reducing bacterium isolated from borax-contaminated leachate ponds.</title>
        <authorList>
            <person name="Hwang C."/>
            <person name="Copeland A."/>
            <person name="Lucas S."/>
            <person name="Lapidus A."/>
            <person name="Barry K."/>
            <person name="Detter J.C."/>
            <person name="Glavina Del Rio T."/>
            <person name="Hammon N."/>
            <person name="Israni S."/>
            <person name="Dalin E."/>
            <person name="Tice H."/>
            <person name="Pitluck S."/>
            <person name="Chertkov O."/>
            <person name="Brettin T."/>
            <person name="Bruce D."/>
            <person name="Han C."/>
            <person name="Schmutz J."/>
            <person name="Larimer F."/>
            <person name="Land M.L."/>
            <person name="Hauser L."/>
            <person name="Kyrpides N."/>
            <person name="Mikhailova N."/>
            <person name="Ye Q."/>
            <person name="Zhou J."/>
            <person name="Richardson P."/>
            <person name="Fields M.W."/>
        </authorList>
    </citation>
    <scope>NUCLEOTIDE SEQUENCE [LARGE SCALE GENOMIC DNA]</scope>
    <source>
        <strain evidence="6">QYMF</strain>
    </source>
</reference>
<evidence type="ECO:0000313" key="5">
    <source>
        <dbReference type="EMBL" id="ABR50629.1"/>
    </source>
</evidence>
<name>A6TWR1_ALKMQ</name>
<dbReference type="eggNOG" id="COG1408">
    <property type="taxonomic scope" value="Bacteria"/>
</dbReference>
<dbReference type="EMBL" id="CP000724">
    <property type="protein sequence ID" value="ABR50629.1"/>
    <property type="molecule type" value="Genomic_DNA"/>
</dbReference>
<dbReference type="STRING" id="293826.Amet_4558"/>
<keyword evidence="1" id="KW-0479">Metal-binding</keyword>
<sequence length="311" mass="34628">MLLIYGKKLNENSYIIGGKCVKMKFGEIQLILTFLFVILGLILFGIWQNNHIVLTTIEFSNTKIPNDFNGYTIVQISDLHNKEFKQNQSGLLNKIEKVKPDIIVVTGDLIDSRRTNVDIAMDFINGAVNIAPVYFVSGNHEARSGVYGELTQKLREAGVFVLDDTVVEIENKDSFIELVGLSDPAFIPSNYMEDNPTAQLRESLKTLTADNPQTFKILLSHRPELLDLYAENKLDLVFSGHAHGGQFRLPLIGGLIAPGQGFFPKYTSGAYTVEGTTMVVSRGLGNSIIPIRIFNRPEVIIVTLQNKLKVI</sequence>
<organism evidence="5 6">
    <name type="scientific">Alkaliphilus metalliredigens (strain QYMF)</name>
    <dbReference type="NCBI Taxonomy" id="293826"/>
    <lineage>
        <taxon>Bacteria</taxon>
        <taxon>Bacillati</taxon>
        <taxon>Bacillota</taxon>
        <taxon>Clostridia</taxon>
        <taxon>Peptostreptococcales</taxon>
        <taxon>Natronincolaceae</taxon>
        <taxon>Alkaliphilus</taxon>
    </lineage>
</organism>
<keyword evidence="2" id="KW-0378">Hydrolase</keyword>
<dbReference type="HOGENOM" id="CLU_025443_1_0_9"/>
<feature type="domain" description="Calcineurin-like phosphoesterase" evidence="4">
    <location>
        <begin position="72"/>
        <end position="244"/>
    </location>
</feature>
<keyword evidence="6" id="KW-1185">Reference proteome</keyword>
<dbReference type="GO" id="GO:0009245">
    <property type="term" value="P:lipid A biosynthetic process"/>
    <property type="evidence" value="ECO:0007669"/>
    <property type="project" value="TreeGrafter"/>
</dbReference>
<dbReference type="Pfam" id="PF00149">
    <property type="entry name" value="Metallophos"/>
    <property type="match status" value="1"/>
</dbReference>
<dbReference type="CDD" id="cd07385">
    <property type="entry name" value="MPP_YkuE_C"/>
    <property type="match status" value="1"/>
</dbReference>
<dbReference type="Gene3D" id="3.60.21.10">
    <property type="match status" value="1"/>
</dbReference>
<feature type="transmembrane region" description="Helical" evidence="3">
    <location>
        <begin position="28"/>
        <end position="47"/>
    </location>
</feature>
<dbReference type="KEGG" id="amt:Amet_4558"/>
<dbReference type="InterPro" id="IPR029052">
    <property type="entry name" value="Metallo-depent_PP-like"/>
</dbReference>
<evidence type="ECO:0000256" key="1">
    <source>
        <dbReference type="ARBA" id="ARBA00022723"/>
    </source>
</evidence>
<dbReference type="GO" id="GO:0008758">
    <property type="term" value="F:UDP-2,3-diacylglucosamine hydrolase activity"/>
    <property type="evidence" value="ECO:0007669"/>
    <property type="project" value="TreeGrafter"/>
</dbReference>
<dbReference type="PANTHER" id="PTHR31302">
    <property type="entry name" value="TRANSMEMBRANE PROTEIN WITH METALLOPHOSPHOESTERASE DOMAIN-RELATED"/>
    <property type="match status" value="1"/>
</dbReference>
<evidence type="ECO:0000313" key="6">
    <source>
        <dbReference type="Proteomes" id="UP000001572"/>
    </source>
</evidence>
<keyword evidence="3" id="KW-0472">Membrane</keyword>
<dbReference type="AlphaFoldDB" id="A6TWR1"/>
<evidence type="ECO:0000256" key="2">
    <source>
        <dbReference type="ARBA" id="ARBA00022801"/>
    </source>
</evidence>
<protein>
    <submittedName>
        <fullName evidence="5">Metallophosphoesterase</fullName>
    </submittedName>
</protein>
<dbReference type="GO" id="GO:0016020">
    <property type="term" value="C:membrane"/>
    <property type="evidence" value="ECO:0007669"/>
    <property type="project" value="GOC"/>
</dbReference>
<keyword evidence="3" id="KW-0812">Transmembrane</keyword>
<gene>
    <name evidence="5" type="ordered locus">Amet_4558</name>
</gene>
<dbReference type="Proteomes" id="UP000001572">
    <property type="component" value="Chromosome"/>
</dbReference>
<accession>A6TWR1</accession>
<evidence type="ECO:0000259" key="4">
    <source>
        <dbReference type="Pfam" id="PF00149"/>
    </source>
</evidence>
<dbReference type="SUPFAM" id="SSF56300">
    <property type="entry name" value="Metallo-dependent phosphatases"/>
    <property type="match status" value="1"/>
</dbReference>
<keyword evidence="3" id="KW-1133">Transmembrane helix</keyword>
<dbReference type="PANTHER" id="PTHR31302:SF31">
    <property type="entry name" value="PHOSPHODIESTERASE YAEI"/>
    <property type="match status" value="1"/>
</dbReference>
<dbReference type="InterPro" id="IPR051158">
    <property type="entry name" value="Metallophosphoesterase_sf"/>
</dbReference>